<gene>
    <name evidence="1" type="primary">rbcS_1</name>
    <name evidence="2" type="synonym">rbcS_0</name>
    <name evidence="2" type="ORF">CM83_6010</name>
    <name evidence="1" type="ORF">CM83_6015</name>
    <name evidence="3" type="ORF">g.26985</name>
</gene>
<sequence length="117" mass="13402">MLAVVALQFTHKQRYHFAVISTVDWSANLYYTDDQKPLRSAQWDATSRYILLCSENSTRIHVMSIEYRGAGGNSKSVRCIDQYSMQSRVFVDVKALTQPDTDSLCIESLCWSPSNER</sequence>
<evidence type="ECO:0000313" key="2">
    <source>
        <dbReference type="EMBL" id="JAG32928.1"/>
    </source>
</evidence>
<reference evidence="1" key="1">
    <citation type="journal article" date="2014" name="PLoS ONE">
        <title>Transcriptome-Based Identification of ABC Transporters in the Western Tarnished Plant Bug Lygus hesperus.</title>
        <authorList>
            <person name="Hull J.J."/>
            <person name="Chaney K."/>
            <person name="Geib S.M."/>
            <person name="Fabrick J.A."/>
            <person name="Brent C.S."/>
            <person name="Walsh D."/>
            <person name="Lavine L.C."/>
        </authorList>
    </citation>
    <scope>NUCLEOTIDE SEQUENCE</scope>
</reference>
<dbReference type="SUPFAM" id="SSF82171">
    <property type="entry name" value="DPP6 N-terminal domain-like"/>
    <property type="match status" value="1"/>
</dbReference>
<organism evidence="1">
    <name type="scientific">Lygus hesperus</name>
    <name type="common">Western plant bug</name>
    <dbReference type="NCBI Taxonomy" id="30085"/>
    <lineage>
        <taxon>Eukaryota</taxon>
        <taxon>Metazoa</taxon>
        <taxon>Ecdysozoa</taxon>
        <taxon>Arthropoda</taxon>
        <taxon>Hexapoda</taxon>
        <taxon>Insecta</taxon>
        <taxon>Pterygota</taxon>
        <taxon>Neoptera</taxon>
        <taxon>Paraneoptera</taxon>
        <taxon>Hemiptera</taxon>
        <taxon>Heteroptera</taxon>
        <taxon>Panheteroptera</taxon>
        <taxon>Cimicomorpha</taxon>
        <taxon>Miridae</taxon>
        <taxon>Mirini</taxon>
        <taxon>Lygus</taxon>
    </lineage>
</organism>
<dbReference type="AlphaFoldDB" id="A0A0A9YIM5"/>
<reference evidence="1" key="2">
    <citation type="submission" date="2014-07" db="EMBL/GenBank/DDBJ databases">
        <authorList>
            <person name="Hull J."/>
        </authorList>
    </citation>
    <scope>NUCLEOTIDE SEQUENCE</scope>
</reference>
<proteinExistence type="predicted"/>
<dbReference type="EMBL" id="GBHO01010676">
    <property type="protein sequence ID" value="JAG32928.1"/>
    <property type="molecule type" value="Transcribed_RNA"/>
</dbReference>
<protein>
    <submittedName>
        <fullName evidence="1">Ribulose bisphosphate carboxylase small chain</fullName>
    </submittedName>
</protein>
<dbReference type="EMBL" id="GDHC01009408">
    <property type="protein sequence ID" value="JAQ09221.1"/>
    <property type="molecule type" value="Transcribed_RNA"/>
</dbReference>
<evidence type="ECO:0000313" key="3">
    <source>
        <dbReference type="EMBL" id="JAQ09221.1"/>
    </source>
</evidence>
<accession>A0A0A9YIM5</accession>
<dbReference type="EMBL" id="GBHO01010677">
    <property type="protein sequence ID" value="JAG32927.1"/>
    <property type="molecule type" value="Transcribed_RNA"/>
</dbReference>
<evidence type="ECO:0000313" key="1">
    <source>
        <dbReference type="EMBL" id="JAG32927.1"/>
    </source>
</evidence>
<reference evidence="3" key="3">
    <citation type="journal article" date="2016" name="Gigascience">
        <title>De novo construction of an expanded transcriptome assembly for the western tarnished plant bug, Lygus hesperus.</title>
        <authorList>
            <person name="Tassone E.E."/>
            <person name="Geib S.M."/>
            <person name="Hall B."/>
            <person name="Fabrick J.A."/>
            <person name="Brent C.S."/>
            <person name="Hull J.J."/>
        </authorList>
    </citation>
    <scope>NUCLEOTIDE SEQUENCE</scope>
</reference>
<name>A0A0A9YIM5_LYGHE</name>